<feature type="transmembrane region" description="Helical" evidence="1">
    <location>
        <begin position="6"/>
        <end position="29"/>
    </location>
</feature>
<keyword evidence="1" id="KW-0472">Membrane</keyword>
<keyword evidence="1" id="KW-0812">Transmembrane</keyword>
<evidence type="ECO:0000256" key="1">
    <source>
        <dbReference type="SAM" id="Phobius"/>
    </source>
</evidence>
<evidence type="ECO:0000313" key="2">
    <source>
        <dbReference type="EMBL" id="GAG52671.1"/>
    </source>
</evidence>
<proteinExistence type="predicted"/>
<protein>
    <submittedName>
        <fullName evidence="2">Uncharacterized protein</fullName>
    </submittedName>
</protein>
<accession>X0ZX82</accession>
<dbReference type="EMBL" id="BARS01053614">
    <property type="protein sequence ID" value="GAG52671.1"/>
    <property type="molecule type" value="Genomic_DNA"/>
</dbReference>
<keyword evidence="1" id="KW-1133">Transmembrane helix</keyword>
<organism evidence="2">
    <name type="scientific">marine sediment metagenome</name>
    <dbReference type="NCBI Taxonomy" id="412755"/>
    <lineage>
        <taxon>unclassified sequences</taxon>
        <taxon>metagenomes</taxon>
        <taxon>ecological metagenomes</taxon>
    </lineage>
</organism>
<name>X0ZX82_9ZZZZ</name>
<comment type="caution">
    <text evidence="2">The sequence shown here is derived from an EMBL/GenBank/DDBJ whole genome shotgun (WGS) entry which is preliminary data.</text>
</comment>
<reference evidence="2" key="1">
    <citation type="journal article" date="2014" name="Front. Microbiol.">
        <title>High frequency of phylogenetically diverse reductive dehalogenase-homologous genes in deep subseafloor sedimentary metagenomes.</title>
        <authorList>
            <person name="Kawai M."/>
            <person name="Futagami T."/>
            <person name="Toyoda A."/>
            <person name="Takaki Y."/>
            <person name="Nishi S."/>
            <person name="Hori S."/>
            <person name="Arai W."/>
            <person name="Tsubouchi T."/>
            <person name="Morono Y."/>
            <person name="Uchiyama I."/>
            <person name="Ito T."/>
            <person name="Fujiyama A."/>
            <person name="Inagaki F."/>
            <person name="Takami H."/>
        </authorList>
    </citation>
    <scope>NUCLEOTIDE SEQUENCE</scope>
    <source>
        <strain evidence="2">Expedition CK06-06</strain>
    </source>
</reference>
<dbReference type="AlphaFoldDB" id="X0ZX82"/>
<sequence>MEIPLWVVLVILLCTPATVPLIWLGAFILKLCGVKFGENDDDNPEAQDKQRRQ</sequence>
<gene>
    <name evidence="2" type="ORF">S01H1_79519</name>
</gene>